<dbReference type="Proteomes" id="UP000298416">
    <property type="component" value="Unassembled WGS sequence"/>
</dbReference>
<dbReference type="EMBL" id="PNBA02000004">
    <property type="protein sequence ID" value="KAG6427683.1"/>
    <property type="molecule type" value="Genomic_DNA"/>
</dbReference>
<reference evidence="1" key="1">
    <citation type="submission" date="2018-01" db="EMBL/GenBank/DDBJ databases">
        <authorList>
            <person name="Mao J.F."/>
        </authorList>
    </citation>
    <scope>NUCLEOTIDE SEQUENCE</scope>
    <source>
        <strain evidence="1">Huo1</strain>
        <tissue evidence="1">Leaf</tissue>
    </source>
</reference>
<organism evidence="1">
    <name type="scientific">Salvia splendens</name>
    <name type="common">Scarlet sage</name>
    <dbReference type="NCBI Taxonomy" id="180675"/>
    <lineage>
        <taxon>Eukaryota</taxon>
        <taxon>Viridiplantae</taxon>
        <taxon>Streptophyta</taxon>
        <taxon>Embryophyta</taxon>
        <taxon>Tracheophyta</taxon>
        <taxon>Spermatophyta</taxon>
        <taxon>Magnoliopsida</taxon>
        <taxon>eudicotyledons</taxon>
        <taxon>Gunneridae</taxon>
        <taxon>Pentapetalae</taxon>
        <taxon>asterids</taxon>
        <taxon>lamiids</taxon>
        <taxon>Lamiales</taxon>
        <taxon>Lamiaceae</taxon>
        <taxon>Nepetoideae</taxon>
        <taxon>Mentheae</taxon>
        <taxon>Salviinae</taxon>
        <taxon>Salvia</taxon>
        <taxon>Salvia subgen. Calosphace</taxon>
        <taxon>core Calosphace</taxon>
    </lineage>
</organism>
<name>A0A8X8YDG7_SALSN</name>
<keyword evidence="2" id="KW-1185">Reference proteome</keyword>
<gene>
    <name evidence="1" type="ORF">SASPL_111929</name>
</gene>
<proteinExistence type="predicted"/>
<reference evidence="1" key="2">
    <citation type="submission" date="2020-08" db="EMBL/GenBank/DDBJ databases">
        <title>Plant Genome Project.</title>
        <authorList>
            <person name="Zhang R.-G."/>
        </authorList>
    </citation>
    <scope>NUCLEOTIDE SEQUENCE</scope>
    <source>
        <strain evidence="1">Huo1</strain>
        <tissue evidence="1">Leaf</tissue>
    </source>
</reference>
<dbReference type="PRINTS" id="PR02054">
    <property type="entry name" value="FAM175PLANT"/>
</dbReference>
<sequence>MDDFPIDKIQISGACLASLLHRASSAVGDSHGYLFGHAAVSTSNPLSDHPTSTAPTSLLITTIISFLSLPSHLPLPPPPPSSSTFLLGWFSARRKTPLRPSLNDSTASLSLSSSPLLAITPQNSSLSLSPSLFLLITTPFHDQLIHTHEYKAFQFRGGAFDPKSLSIVNIGPSFRSQYDSFSPNLQLPLMNSDLRGPNAMVEDEIDESLAGKRDQLRNQKQLDLCAEGFEIGRVSKLMSSEAAYTAEMEDLYDKMLAKIDTLSKLVEHSNAKVLDQENRNMRLRSRVAGLE</sequence>
<protein>
    <submittedName>
        <fullName evidence="1">Uncharacterized protein</fullName>
    </submittedName>
</protein>
<dbReference type="PANTHER" id="PTHR31728">
    <property type="entry name" value="ABRAXAS FAMILY MEMBER"/>
    <property type="match status" value="1"/>
</dbReference>
<evidence type="ECO:0000313" key="2">
    <source>
        <dbReference type="Proteomes" id="UP000298416"/>
    </source>
</evidence>
<comment type="caution">
    <text evidence="1">The sequence shown here is derived from an EMBL/GenBank/DDBJ whole genome shotgun (WGS) entry which is preliminary data.</text>
</comment>
<evidence type="ECO:0000313" key="1">
    <source>
        <dbReference type="EMBL" id="KAG6427683.1"/>
    </source>
</evidence>
<dbReference type="PANTHER" id="PTHR31728:SF5">
    <property type="entry name" value="OS07G0540200 PROTEIN"/>
    <property type="match status" value="1"/>
</dbReference>
<dbReference type="GO" id="GO:0005634">
    <property type="term" value="C:nucleus"/>
    <property type="evidence" value="ECO:0007669"/>
    <property type="project" value="TreeGrafter"/>
</dbReference>
<accession>A0A8X8YDG7</accession>
<dbReference type="AlphaFoldDB" id="A0A8X8YDG7"/>
<dbReference type="InterPro" id="IPR023241">
    <property type="entry name" value="FAM175_plant"/>
</dbReference>
<dbReference type="GO" id="GO:0031593">
    <property type="term" value="F:polyubiquitin modification-dependent protein binding"/>
    <property type="evidence" value="ECO:0007669"/>
    <property type="project" value="TreeGrafter"/>
</dbReference>
<dbReference type="InterPro" id="IPR023238">
    <property type="entry name" value="FAM175"/>
</dbReference>
<dbReference type="PRINTS" id="PR02051">
    <property type="entry name" value="PROTEINF175"/>
</dbReference>
<dbReference type="OrthoDB" id="6358435at2759"/>